<keyword evidence="2" id="KW-0732">Signal</keyword>
<accession>A0A4Y3L297</accession>
<evidence type="ECO:0000313" key="4">
    <source>
        <dbReference type="EMBL" id="GEA89280.1"/>
    </source>
</evidence>
<evidence type="ECO:0000256" key="2">
    <source>
        <dbReference type="SAM" id="SignalP"/>
    </source>
</evidence>
<evidence type="ECO:0000313" key="5">
    <source>
        <dbReference type="Proteomes" id="UP000317046"/>
    </source>
</evidence>
<evidence type="ECO:0000259" key="3">
    <source>
        <dbReference type="Pfam" id="PF10648"/>
    </source>
</evidence>
<dbReference type="RefSeq" id="WP_141372672.1">
    <property type="nucleotide sequence ID" value="NZ_BJLR01000030.1"/>
</dbReference>
<evidence type="ECO:0000256" key="1">
    <source>
        <dbReference type="SAM" id="MobiDB-lite"/>
    </source>
</evidence>
<feature type="signal peptide" evidence="2">
    <location>
        <begin position="1"/>
        <end position="26"/>
    </location>
</feature>
<protein>
    <recommendedName>
        <fullName evidence="3">Bacterial spore germination immunoglobulin-like domain-containing protein</fullName>
    </recommendedName>
</protein>
<keyword evidence="5" id="KW-1185">Reference proteome</keyword>
<dbReference type="PROSITE" id="PS51257">
    <property type="entry name" value="PROKAR_LIPOPROTEIN"/>
    <property type="match status" value="1"/>
</dbReference>
<feature type="domain" description="Bacterial spore germination immunoglobulin-like" evidence="3">
    <location>
        <begin position="84"/>
        <end position="159"/>
    </location>
</feature>
<dbReference type="AlphaFoldDB" id="A0A4Y3L297"/>
<dbReference type="Pfam" id="PF10648">
    <property type="entry name" value="Gmad2"/>
    <property type="match status" value="1"/>
</dbReference>
<dbReference type="InterPro" id="IPR018911">
    <property type="entry name" value="Gmad2_Ig-like_dom"/>
</dbReference>
<organism evidence="4 5">
    <name type="scientific">Cellulomonas cellasea</name>
    <dbReference type="NCBI Taxonomy" id="43670"/>
    <lineage>
        <taxon>Bacteria</taxon>
        <taxon>Bacillati</taxon>
        <taxon>Actinomycetota</taxon>
        <taxon>Actinomycetes</taxon>
        <taxon>Micrococcales</taxon>
        <taxon>Cellulomonadaceae</taxon>
        <taxon>Cellulomonas</taxon>
    </lineage>
</organism>
<proteinExistence type="predicted"/>
<reference evidence="4" key="1">
    <citation type="submission" date="2019-06" db="EMBL/GenBank/DDBJ databases">
        <title>Whole genome shotgun sequence of Cellulomonas cellasea NBRC 3753.</title>
        <authorList>
            <person name="Hosoyama A."/>
            <person name="Uohara A."/>
            <person name="Ohji S."/>
            <person name="Ichikawa N."/>
        </authorList>
    </citation>
    <scope>NUCLEOTIDE SEQUENCE [LARGE SCALE GENOMIC DNA]</scope>
    <source>
        <strain evidence="4">NBRC 3753</strain>
    </source>
</reference>
<name>A0A4Y3L297_9CELL</name>
<feature type="region of interest" description="Disordered" evidence="1">
    <location>
        <begin position="36"/>
        <end position="99"/>
    </location>
</feature>
<gene>
    <name evidence="4" type="ORF">CCE01nite_32290</name>
</gene>
<dbReference type="EMBL" id="BJLR01000030">
    <property type="protein sequence ID" value="GEA89280.1"/>
    <property type="molecule type" value="Genomic_DNA"/>
</dbReference>
<sequence>MHERAARRARAATPGVLLRVTTAALAVGLLAGCAGTSGEEPTASASPEASATTPATTTPTASAEPTATPSGSPSAGDVPTNGPVAITAPTPGATVPGPQVDVTGTGTAFEGTLLWEIVSVDTGAVGAQDFTTGGANGEVGPFAFSATVPAGTWTLHVWEPGMGEGDAAEGRRNEATVTFTVS</sequence>
<comment type="caution">
    <text evidence="4">The sequence shown here is derived from an EMBL/GenBank/DDBJ whole genome shotgun (WGS) entry which is preliminary data.</text>
</comment>
<dbReference type="Proteomes" id="UP000317046">
    <property type="component" value="Unassembled WGS sequence"/>
</dbReference>
<feature type="chain" id="PRO_5021359049" description="Bacterial spore germination immunoglobulin-like domain-containing protein" evidence="2">
    <location>
        <begin position="27"/>
        <end position="182"/>
    </location>
</feature>